<name>Q0TVT8_PHANO</name>
<evidence type="ECO:0000313" key="4">
    <source>
        <dbReference type="Proteomes" id="UP000001055"/>
    </source>
</evidence>
<protein>
    <recommendedName>
        <fullName evidence="2">Xaa-Pro dipeptidyl-peptidase C-terminal domain-containing protein</fullName>
    </recommendedName>
</protein>
<dbReference type="Gene3D" id="3.40.50.1820">
    <property type="entry name" value="alpha/beta hydrolase"/>
    <property type="match status" value="1"/>
</dbReference>
<dbReference type="SUPFAM" id="SSF54373">
    <property type="entry name" value="FAD-linked reductases, C-terminal domain"/>
    <property type="match status" value="1"/>
</dbReference>
<organism evidence="3 4">
    <name type="scientific">Phaeosphaeria nodorum (strain SN15 / ATCC MYA-4574 / FGSC 10173)</name>
    <name type="common">Glume blotch fungus</name>
    <name type="synonym">Parastagonospora nodorum</name>
    <dbReference type="NCBI Taxonomy" id="321614"/>
    <lineage>
        <taxon>Eukaryota</taxon>
        <taxon>Fungi</taxon>
        <taxon>Dikarya</taxon>
        <taxon>Ascomycota</taxon>
        <taxon>Pezizomycotina</taxon>
        <taxon>Dothideomycetes</taxon>
        <taxon>Pleosporomycetidae</taxon>
        <taxon>Pleosporales</taxon>
        <taxon>Pleosporineae</taxon>
        <taxon>Phaeosphaeriaceae</taxon>
        <taxon>Parastagonospora</taxon>
    </lineage>
</organism>
<dbReference type="GO" id="GO:0008239">
    <property type="term" value="F:dipeptidyl-peptidase activity"/>
    <property type="evidence" value="ECO:0007669"/>
    <property type="project" value="InterPro"/>
</dbReference>
<dbReference type="InParanoid" id="Q0TVT8"/>
<dbReference type="PANTHER" id="PTHR47469:SF2">
    <property type="entry name" value="OS06G0597600 PROTEIN"/>
    <property type="match status" value="1"/>
</dbReference>
<dbReference type="GeneID" id="5983465"/>
<proteinExistence type="predicted"/>
<dbReference type="eggNOG" id="KOG2614">
    <property type="taxonomic scope" value="Eukaryota"/>
</dbReference>
<evidence type="ECO:0000256" key="1">
    <source>
        <dbReference type="ARBA" id="ARBA00022801"/>
    </source>
</evidence>
<dbReference type="InterPro" id="IPR013736">
    <property type="entry name" value="Xaa-Pro_dipept_C"/>
</dbReference>
<reference evidence="4" key="1">
    <citation type="journal article" date="2007" name="Plant Cell">
        <title>Dothideomycete-plant interactions illuminated by genome sequencing and EST analysis of the wheat pathogen Stagonospora nodorum.</title>
        <authorList>
            <person name="Hane J.K."/>
            <person name="Lowe R.G."/>
            <person name="Solomon P.S."/>
            <person name="Tan K.C."/>
            <person name="Schoch C.L."/>
            <person name="Spatafora J.W."/>
            <person name="Crous P.W."/>
            <person name="Kodira C."/>
            <person name="Birren B.W."/>
            <person name="Galagan J.E."/>
            <person name="Torriani S.F."/>
            <person name="McDonald B.A."/>
            <person name="Oliver R.P."/>
        </authorList>
    </citation>
    <scope>NUCLEOTIDE SEQUENCE [LARGE SCALE GENOMIC DNA]</scope>
    <source>
        <strain evidence="4">SN15 / ATCC MYA-4574 / FGSC 10173</strain>
    </source>
</reference>
<dbReference type="InterPro" id="IPR054707">
    <property type="entry name" value="DhpH_subs-bd"/>
</dbReference>
<dbReference type="VEuPathDB" id="FungiDB:JI435_023010"/>
<sequence>MFAINSCPPDPAVVGDQWRDLWLQRLESGGFFAKEWHENQRRNDFWKHGSVCEDYSSIEAATYLVSGWQDPYTNTVFRMLENLKCPKKGLVGPWGHKYPNFAKPGPQIGFLQETVRWWDKWLKGIDETNIMDEPELRCYLQDPVLPAAYDKFRPGHWVAEKKWDDEKALTRRMGLAPGRLTEETSSSSEKIEICSPQTLGFAGGRWLTFGVEGEGPSDQRLEAGGSLVFDTRPLTESIDLLGAAVLNVRIASDKPYALLAATLSEILPNGAATRVSYGLLNLTHRHSHEDLEALEPGKFYDVKLKLNHFGQRLGVGSKLRLALSSTYFPIVWPSPEVTILTIDTGSSSIDLPVRTDDSQDSKLRPFRPAINGTLKKTQLRPASHKNYVKQDWDTGRTELVVDWDDGKWEIDETGWRFGWTTPMVMGCHPADPLSAEVYQGFEREFERGDIKVRFAGWTKMEATRTDWIMTARIDAWEGEKAVFGRDYEFKVPRDHAPTPLLHNQGAGIVTGGDTLSFFKRYDKCGRDIAARSASRQYLNKDGKIVHEEAMRQNMTSWNLFYHIFRANVDGVKSEYCSVPEEDKDEKRAKHLHGHKVTGLHERARKAKLKQSLLIAADGPSSTIRSLLAPNNQRTYAGYVALRGTLIESEANPQTLATFSERFTFFHGPGVQILAYLILGLNGTLEPSQRLINFVY</sequence>
<evidence type="ECO:0000259" key="2">
    <source>
        <dbReference type="SMART" id="SM00939"/>
    </source>
</evidence>
<dbReference type="SUPFAM" id="SSF53474">
    <property type="entry name" value="alpha/beta-Hydrolases"/>
    <property type="match status" value="1"/>
</dbReference>
<dbReference type="Gene3D" id="1.10.3020.10">
    <property type="entry name" value="alpha-amino acid ester hydrolase ( Helical cap domain)"/>
    <property type="match status" value="1"/>
</dbReference>
<feature type="domain" description="Xaa-Pro dipeptidyl-peptidase C-terminal" evidence="2">
    <location>
        <begin position="115"/>
        <end position="364"/>
    </location>
</feature>
<dbReference type="Pfam" id="PF22607">
    <property type="entry name" value="FAD_binding-like"/>
    <property type="match status" value="1"/>
</dbReference>
<dbReference type="HOGENOM" id="CLU_396430_0_0_1"/>
<dbReference type="InterPro" id="IPR005674">
    <property type="entry name" value="CocE/Ser_esterase"/>
</dbReference>
<dbReference type="InterPro" id="IPR029058">
    <property type="entry name" value="AB_hydrolase_fold"/>
</dbReference>
<evidence type="ECO:0000313" key="3">
    <source>
        <dbReference type="EMBL" id="EAT76244.2"/>
    </source>
</evidence>
<dbReference type="RefSeq" id="XP_001806534.1">
    <property type="nucleotide sequence ID" value="XM_001806482.1"/>
</dbReference>
<dbReference type="NCBIfam" id="TIGR00976">
    <property type="entry name" value="CocE_NonD"/>
    <property type="match status" value="1"/>
</dbReference>
<dbReference type="InterPro" id="IPR053212">
    <property type="entry name" value="DHP_3-monooxygenase"/>
</dbReference>
<dbReference type="PANTHER" id="PTHR47469">
    <property type="entry name" value="MONOOXYGENASE-LIKE"/>
    <property type="match status" value="1"/>
</dbReference>
<dbReference type="VEuPathDB" id="FungiDB:JI435_309840"/>
<accession>Q0TVT8</accession>
<keyword evidence="1" id="KW-0378">Hydrolase</keyword>
<dbReference type="EMBL" id="CH445371">
    <property type="protein sequence ID" value="EAT76244.2"/>
    <property type="molecule type" value="Genomic_DNA"/>
</dbReference>
<dbReference type="InterPro" id="IPR008979">
    <property type="entry name" value="Galactose-bd-like_sf"/>
</dbReference>
<gene>
    <name evidence="3" type="ORF">SNOG_16419</name>
</gene>
<dbReference type="AlphaFoldDB" id="Q0TVT8"/>
<dbReference type="Pfam" id="PF02129">
    <property type="entry name" value="Peptidase_S15"/>
    <property type="match status" value="1"/>
</dbReference>
<dbReference type="KEGG" id="pno:SNOG_16419"/>
<dbReference type="Pfam" id="PF08530">
    <property type="entry name" value="PepX_C"/>
    <property type="match status" value="1"/>
</dbReference>
<dbReference type="InterPro" id="IPR000383">
    <property type="entry name" value="Xaa-Pro-like_dom"/>
</dbReference>
<dbReference type="Proteomes" id="UP000001055">
    <property type="component" value="Unassembled WGS sequence"/>
</dbReference>
<dbReference type="Gene3D" id="2.60.120.260">
    <property type="entry name" value="Galactose-binding domain-like"/>
    <property type="match status" value="1"/>
</dbReference>
<dbReference type="SUPFAM" id="SSF49785">
    <property type="entry name" value="Galactose-binding domain-like"/>
    <property type="match status" value="1"/>
</dbReference>
<dbReference type="SMART" id="SM00939">
    <property type="entry name" value="PepX_C"/>
    <property type="match status" value="1"/>
</dbReference>
<dbReference type="Gene3D" id="3.30.9.60">
    <property type="match status" value="1"/>
</dbReference>